<dbReference type="PROSITE" id="PS50943">
    <property type="entry name" value="HTH_CROC1"/>
    <property type="match status" value="1"/>
</dbReference>
<name>A0A7X1Z787_9LACT</name>
<sequence>MLKNDEKKVAVLKDIRTELKSKRITTIELAKQLNMDSAYLSDYLFFRKLPSDQLISDIRKAIEEIEQAAQKKVEEAPMSKEALEVIEKERVVKEKDNETSFEFSEAPLKLGDKIKRVREKIGYSQAEFALLLKPEVSPETVKYWENNFGVPLLDYCIQISDLGVVTLDWLLKD</sequence>
<keyword evidence="3" id="KW-1185">Reference proteome</keyword>
<dbReference type="InterPro" id="IPR010982">
    <property type="entry name" value="Lambda_DNA-bd_dom_sf"/>
</dbReference>
<dbReference type="RefSeq" id="WP_153495676.1">
    <property type="nucleotide sequence ID" value="NZ_CAXYUY010000004.1"/>
</dbReference>
<organism evidence="2 3">
    <name type="scientific">Lactococcus hircilactis</name>
    <dbReference type="NCBI Taxonomy" id="1494462"/>
    <lineage>
        <taxon>Bacteria</taxon>
        <taxon>Bacillati</taxon>
        <taxon>Bacillota</taxon>
        <taxon>Bacilli</taxon>
        <taxon>Lactobacillales</taxon>
        <taxon>Streptococcaceae</taxon>
        <taxon>Lactococcus</taxon>
    </lineage>
</organism>
<dbReference type="Gene3D" id="1.10.260.40">
    <property type="entry name" value="lambda repressor-like DNA-binding domains"/>
    <property type="match status" value="1"/>
</dbReference>
<evidence type="ECO:0000259" key="1">
    <source>
        <dbReference type="PROSITE" id="PS50943"/>
    </source>
</evidence>
<evidence type="ECO:0000313" key="3">
    <source>
        <dbReference type="Proteomes" id="UP000439550"/>
    </source>
</evidence>
<dbReference type="InterPro" id="IPR001387">
    <property type="entry name" value="Cro/C1-type_HTH"/>
</dbReference>
<dbReference type="OrthoDB" id="2241893at2"/>
<gene>
    <name evidence="2" type="ORF">GHI93_03585</name>
</gene>
<dbReference type="EMBL" id="WITJ01000004">
    <property type="protein sequence ID" value="MQW39035.1"/>
    <property type="molecule type" value="Genomic_DNA"/>
</dbReference>
<feature type="domain" description="HTH cro/C1-type" evidence="1">
    <location>
        <begin position="114"/>
        <end position="170"/>
    </location>
</feature>
<dbReference type="CDD" id="cd00093">
    <property type="entry name" value="HTH_XRE"/>
    <property type="match status" value="1"/>
</dbReference>
<dbReference type="Proteomes" id="UP000439550">
    <property type="component" value="Unassembled WGS sequence"/>
</dbReference>
<dbReference type="AlphaFoldDB" id="A0A7X1Z787"/>
<dbReference type="Pfam" id="PF01381">
    <property type="entry name" value="HTH_3"/>
    <property type="match status" value="1"/>
</dbReference>
<reference evidence="2 3" key="1">
    <citation type="submission" date="2019-10" db="EMBL/GenBank/DDBJ databases">
        <authorList>
            <person name="Dong K."/>
        </authorList>
    </citation>
    <scope>NUCLEOTIDE SEQUENCE [LARGE SCALE GENOMIC DNA]</scope>
    <source>
        <strain evidence="2 3">DSM 28960</strain>
    </source>
</reference>
<accession>A0A7X1Z787</accession>
<proteinExistence type="predicted"/>
<comment type="caution">
    <text evidence="2">The sequence shown here is derived from an EMBL/GenBank/DDBJ whole genome shotgun (WGS) entry which is preliminary data.</text>
</comment>
<dbReference type="GO" id="GO:0003677">
    <property type="term" value="F:DNA binding"/>
    <property type="evidence" value="ECO:0007669"/>
    <property type="project" value="InterPro"/>
</dbReference>
<protein>
    <submittedName>
        <fullName evidence="2">Helix-turn-helix domain-containing protein</fullName>
    </submittedName>
</protein>
<dbReference type="SUPFAM" id="SSF47413">
    <property type="entry name" value="lambda repressor-like DNA-binding domains"/>
    <property type="match status" value="1"/>
</dbReference>
<evidence type="ECO:0000313" key="2">
    <source>
        <dbReference type="EMBL" id="MQW39035.1"/>
    </source>
</evidence>
<dbReference type="SMART" id="SM00530">
    <property type="entry name" value="HTH_XRE"/>
    <property type="match status" value="2"/>
</dbReference>